<dbReference type="Gene3D" id="1.20.1070.10">
    <property type="entry name" value="Rhodopsin 7-helix transmembrane proteins"/>
    <property type="match status" value="1"/>
</dbReference>
<feature type="transmembrane region" description="Helical" evidence="1">
    <location>
        <begin position="57"/>
        <end position="79"/>
    </location>
</feature>
<reference evidence="2 3" key="1">
    <citation type="submission" date="2020-02" db="EMBL/GenBank/DDBJ databases">
        <authorList>
            <person name="Ferguson B K."/>
        </authorList>
    </citation>
    <scope>NUCLEOTIDE SEQUENCE [LARGE SCALE GENOMIC DNA]</scope>
</reference>
<feature type="non-terminal residue" evidence="2">
    <location>
        <position position="201"/>
    </location>
</feature>
<evidence type="ECO:0000313" key="2">
    <source>
        <dbReference type="EMBL" id="CAB0018610.1"/>
    </source>
</evidence>
<dbReference type="InterPro" id="IPR052954">
    <property type="entry name" value="GPCR-Ligand_Int"/>
</dbReference>
<keyword evidence="1" id="KW-1133">Transmembrane helix</keyword>
<proteinExistence type="predicted"/>
<dbReference type="OrthoDB" id="9990906at2759"/>
<organism evidence="2 3">
    <name type="scientific">Nesidiocoris tenuis</name>
    <dbReference type="NCBI Taxonomy" id="355587"/>
    <lineage>
        <taxon>Eukaryota</taxon>
        <taxon>Metazoa</taxon>
        <taxon>Ecdysozoa</taxon>
        <taxon>Arthropoda</taxon>
        <taxon>Hexapoda</taxon>
        <taxon>Insecta</taxon>
        <taxon>Pterygota</taxon>
        <taxon>Neoptera</taxon>
        <taxon>Paraneoptera</taxon>
        <taxon>Hemiptera</taxon>
        <taxon>Heteroptera</taxon>
        <taxon>Panheteroptera</taxon>
        <taxon>Cimicomorpha</taxon>
        <taxon>Miridae</taxon>
        <taxon>Dicyphina</taxon>
        <taxon>Nesidiocoris</taxon>
    </lineage>
</organism>
<dbReference type="AlphaFoldDB" id="A0A6H5HLP3"/>
<dbReference type="PANTHER" id="PTHR46641:SF25">
    <property type="entry name" value="CNMAMIDE RECEPTOR-RELATED"/>
    <property type="match status" value="1"/>
</dbReference>
<evidence type="ECO:0000256" key="1">
    <source>
        <dbReference type="SAM" id="Phobius"/>
    </source>
</evidence>
<dbReference type="PANTHER" id="PTHR46641">
    <property type="entry name" value="FMRFAMIDE RECEPTOR-RELATED"/>
    <property type="match status" value="1"/>
</dbReference>
<evidence type="ECO:0000313" key="3">
    <source>
        <dbReference type="Proteomes" id="UP000479000"/>
    </source>
</evidence>
<keyword evidence="1" id="KW-0472">Membrane</keyword>
<dbReference type="EMBL" id="CADCXU010033043">
    <property type="protein sequence ID" value="CAB0018610.1"/>
    <property type="molecule type" value="Genomic_DNA"/>
</dbReference>
<keyword evidence="3" id="KW-1185">Reference proteome</keyword>
<sequence length="201" mass="21932">MEDESSGNGGFGDGFGGASGSVAPVEGVFSGNSDDGESAMSMDDTVAGLLLDWIQRYYTPALVGFGTIGNCLSVVVFFFSTKLRKLSSSYYLSALAISDTGYLFCTFFSWLNMVNIDIFNRPGFCEFSVYLTQGLACGISNNKIDSLFSMNYDTERRHLYGYKLSDIVLMVRHQPMLSDTVGFCPIRSGIVLNGQQILHDA</sequence>
<gene>
    <name evidence="2" type="ORF">NTEN_LOCUS22429</name>
</gene>
<evidence type="ECO:0008006" key="4">
    <source>
        <dbReference type="Google" id="ProtNLM"/>
    </source>
</evidence>
<keyword evidence="1" id="KW-0812">Transmembrane</keyword>
<protein>
    <recommendedName>
        <fullName evidence="4">G-protein coupled receptors family 1 profile domain-containing protein</fullName>
    </recommendedName>
</protein>
<name>A0A6H5HLP3_9HEMI</name>
<dbReference type="Proteomes" id="UP000479000">
    <property type="component" value="Unassembled WGS sequence"/>
</dbReference>
<accession>A0A6H5HLP3</accession>
<feature type="transmembrane region" description="Helical" evidence="1">
    <location>
        <begin position="91"/>
        <end position="111"/>
    </location>
</feature>
<dbReference type="SUPFAM" id="SSF81321">
    <property type="entry name" value="Family A G protein-coupled receptor-like"/>
    <property type="match status" value="1"/>
</dbReference>